<gene>
    <name evidence="2" type="ORF">NPA36_00180</name>
</gene>
<dbReference type="SUPFAM" id="SSF82549">
    <property type="entry name" value="DAK1/DegV-like"/>
    <property type="match status" value="1"/>
</dbReference>
<evidence type="ECO:0000256" key="1">
    <source>
        <dbReference type="ARBA" id="ARBA00023121"/>
    </source>
</evidence>
<accession>A0ABT1WL95</accession>
<dbReference type="InterPro" id="IPR003797">
    <property type="entry name" value="DegV"/>
</dbReference>
<organism evidence="2 3">
    <name type="scientific">Granulicatella seriolae</name>
    <dbReference type="NCBI Taxonomy" id="2967226"/>
    <lineage>
        <taxon>Bacteria</taxon>
        <taxon>Bacillati</taxon>
        <taxon>Bacillota</taxon>
        <taxon>Bacilli</taxon>
        <taxon>Lactobacillales</taxon>
        <taxon>Carnobacteriaceae</taxon>
        <taxon>Granulicatella</taxon>
    </lineage>
</organism>
<reference evidence="2" key="3">
    <citation type="journal article" date="2023" name="Microbiol. Resour. Announc.">
        <title>Draft Genome Sequence of Granulicatella sp. Strain S8, Isolated from a Marine Fish, Seriola quinqueradiata.</title>
        <authorList>
            <person name="Lee M."/>
            <person name="Farooq A."/>
            <person name="Jeong J.B."/>
            <person name="Jung M.Y."/>
        </authorList>
    </citation>
    <scope>NUCLEOTIDE SEQUENCE</scope>
    <source>
        <strain evidence="2">S8</strain>
    </source>
</reference>
<dbReference type="InterPro" id="IPR050270">
    <property type="entry name" value="DegV_domain_contain"/>
</dbReference>
<dbReference type="PANTHER" id="PTHR33434">
    <property type="entry name" value="DEGV DOMAIN-CONTAINING PROTEIN DR_1986-RELATED"/>
    <property type="match status" value="1"/>
</dbReference>
<evidence type="ECO:0000313" key="3">
    <source>
        <dbReference type="Proteomes" id="UP001059480"/>
    </source>
</evidence>
<dbReference type="Gene3D" id="3.40.50.10170">
    <property type="match status" value="1"/>
</dbReference>
<sequence length="282" mass="31276">MTTIRLVTDSTSDLTPEEIEKYSISVVPLNISIDEHHYVDGVTISKEEFIKQMRQSANLPKTAQPAIGKFVEVYDELGKEATHIISIHLMKSISGTVDSARQAADITEASVTVIDSQFTSRSMGQIVLEAAKAIDEGKSYEEVLDVINKAIENTILYLTVLELDNLIKGGRISRLMGAFSNLLNIKLFLQVINGQIEIIQKGRGLKSLQKKYDQVFQEMLEVPQGIKAISIMHAGLNEFNQANIDILRKLFPNVPLTVVVTSPIIMSHTGENAMALTYLMNE</sequence>
<dbReference type="RefSeq" id="WP_256944102.1">
    <property type="nucleotide sequence ID" value="NZ_JANHNZ010000001.1"/>
</dbReference>
<keyword evidence="3" id="KW-1185">Reference proteome</keyword>
<reference evidence="2" key="2">
    <citation type="journal article" date="2023" name="Curr. Microbiol.">
        <title>Granulicatella seriolae sp. nov., a Novel Facultative Anaerobe Isolated from Yellowtail Marine Fish.</title>
        <authorList>
            <person name="Lee M."/>
            <person name="Choi Y.J."/>
            <person name="Farooq A."/>
            <person name="Jeong J.B."/>
            <person name="Jung M.Y."/>
        </authorList>
    </citation>
    <scope>NUCLEOTIDE SEQUENCE</scope>
    <source>
        <strain evidence="2">S8</strain>
    </source>
</reference>
<evidence type="ECO:0000313" key="2">
    <source>
        <dbReference type="EMBL" id="MCQ9208983.1"/>
    </source>
</evidence>
<dbReference type="Gene3D" id="3.30.1180.10">
    <property type="match status" value="1"/>
</dbReference>
<keyword evidence="1" id="KW-0446">Lipid-binding</keyword>
<dbReference type="InterPro" id="IPR043168">
    <property type="entry name" value="DegV_C"/>
</dbReference>
<dbReference type="PANTHER" id="PTHR33434:SF8">
    <property type="entry name" value="DEGV DOMAIN-CONTAINING PROTEIN SPR1019"/>
    <property type="match status" value="1"/>
</dbReference>
<comment type="caution">
    <text evidence="2">The sequence shown here is derived from an EMBL/GenBank/DDBJ whole genome shotgun (WGS) entry which is preliminary data.</text>
</comment>
<dbReference type="NCBIfam" id="TIGR00762">
    <property type="entry name" value="DegV"/>
    <property type="match status" value="1"/>
</dbReference>
<reference evidence="2" key="1">
    <citation type="submission" date="2022-07" db="EMBL/GenBank/DDBJ databases">
        <authorList>
            <person name="Jung M.-Y."/>
            <person name="Lee M."/>
        </authorList>
    </citation>
    <scope>NUCLEOTIDE SEQUENCE</scope>
    <source>
        <strain evidence="2">S8</strain>
    </source>
</reference>
<dbReference type="PROSITE" id="PS51482">
    <property type="entry name" value="DEGV"/>
    <property type="match status" value="1"/>
</dbReference>
<dbReference type="EMBL" id="JANHNZ010000001">
    <property type="protein sequence ID" value="MCQ9208983.1"/>
    <property type="molecule type" value="Genomic_DNA"/>
</dbReference>
<name>A0ABT1WL95_9LACT</name>
<dbReference type="Pfam" id="PF02645">
    <property type="entry name" value="DegV"/>
    <property type="match status" value="1"/>
</dbReference>
<dbReference type="Proteomes" id="UP001059480">
    <property type="component" value="Unassembled WGS sequence"/>
</dbReference>
<protein>
    <submittedName>
        <fullName evidence="2">DegV family protein</fullName>
    </submittedName>
</protein>
<proteinExistence type="predicted"/>